<keyword evidence="1" id="KW-0677">Repeat</keyword>
<accession>V3ZIP7</accession>
<name>V3ZIP7_LOTGI</name>
<dbReference type="FunFam" id="1.10.238.10:FF:000003">
    <property type="entry name" value="Calmodulin A"/>
    <property type="match status" value="1"/>
</dbReference>
<dbReference type="InterPro" id="IPR050230">
    <property type="entry name" value="CALM/Myosin/TropC-like"/>
</dbReference>
<keyword evidence="2" id="KW-0106">Calcium</keyword>
<protein>
    <recommendedName>
        <fullName evidence="3">EF-hand domain-containing protein</fullName>
    </recommendedName>
</protein>
<feature type="domain" description="EF-hand" evidence="3">
    <location>
        <begin position="43"/>
        <end position="78"/>
    </location>
</feature>
<dbReference type="Gene3D" id="1.10.238.10">
    <property type="entry name" value="EF-hand"/>
    <property type="match status" value="2"/>
</dbReference>
<evidence type="ECO:0000256" key="1">
    <source>
        <dbReference type="ARBA" id="ARBA00022737"/>
    </source>
</evidence>
<dbReference type="PANTHER" id="PTHR23048:SF59">
    <property type="entry name" value="EF-HAND SUPERFAMILY PROTEIN"/>
    <property type="match status" value="1"/>
</dbReference>
<dbReference type="RefSeq" id="XP_009067121.1">
    <property type="nucleotide sequence ID" value="XM_009068873.1"/>
</dbReference>
<evidence type="ECO:0000259" key="3">
    <source>
        <dbReference type="PROSITE" id="PS50222"/>
    </source>
</evidence>
<evidence type="ECO:0000256" key="2">
    <source>
        <dbReference type="ARBA" id="ARBA00022837"/>
    </source>
</evidence>
<dbReference type="InterPro" id="IPR011992">
    <property type="entry name" value="EF-hand-dom_pair"/>
</dbReference>
<feature type="domain" description="EF-hand" evidence="3">
    <location>
        <begin position="6"/>
        <end position="41"/>
    </location>
</feature>
<evidence type="ECO:0000313" key="4">
    <source>
        <dbReference type="EMBL" id="ESO82205.1"/>
    </source>
</evidence>
<evidence type="ECO:0000313" key="5">
    <source>
        <dbReference type="Proteomes" id="UP000030746"/>
    </source>
</evidence>
<dbReference type="GO" id="GO:0016460">
    <property type="term" value="C:myosin II complex"/>
    <property type="evidence" value="ECO:0007669"/>
    <property type="project" value="TreeGrafter"/>
</dbReference>
<proteinExistence type="predicted"/>
<dbReference type="CTD" id="20250347"/>
<dbReference type="STRING" id="225164.V3ZIP7"/>
<dbReference type="InterPro" id="IPR002048">
    <property type="entry name" value="EF_hand_dom"/>
</dbReference>
<feature type="domain" description="EF-hand" evidence="3">
    <location>
        <begin position="116"/>
        <end position="147"/>
    </location>
</feature>
<dbReference type="HOGENOM" id="CLU_061288_2_1_1"/>
<dbReference type="Proteomes" id="UP000030746">
    <property type="component" value="Unassembled WGS sequence"/>
</dbReference>
<keyword evidence="5" id="KW-1185">Reference proteome</keyword>
<dbReference type="Pfam" id="PF13499">
    <property type="entry name" value="EF-hand_7"/>
    <property type="match status" value="2"/>
</dbReference>
<dbReference type="OrthoDB" id="26525at2759"/>
<dbReference type="InterPro" id="IPR018247">
    <property type="entry name" value="EF_Hand_1_Ca_BS"/>
</dbReference>
<dbReference type="EMBL" id="KB203992">
    <property type="protein sequence ID" value="ESO82205.1"/>
    <property type="molecule type" value="Genomic_DNA"/>
</dbReference>
<dbReference type="GeneID" id="20250347"/>
<gene>
    <name evidence="4" type="ORF">LOTGIDRAFT_237106</name>
</gene>
<reference evidence="4 5" key="1">
    <citation type="journal article" date="2013" name="Nature">
        <title>Insights into bilaterian evolution from three spiralian genomes.</title>
        <authorList>
            <person name="Simakov O."/>
            <person name="Marletaz F."/>
            <person name="Cho S.J."/>
            <person name="Edsinger-Gonzales E."/>
            <person name="Havlak P."/>
            <person name="Hellsten U."/>
            <person name="Kuo D.H."/>
            <person name="Larsson T."/>
            <person name="Lv J."/>
            <person name="Arendt D."/>
            <person name="Savage R."/>
            <person name="Osoegawa K."/>
            <person name="de Jong P."/>
            <person name="Grimwood J."/>
            <person name="Chapman J.A."/>
            <person name="Shapiro H."/>
            <person name="Aerts A."/>
            <person name="Otillar R.P."/>
            <person name="Terry A.Y."/>
            <person name="Boore J.L."/>
            <person name="Grigoriev I.V."/>
            <person name="Lindberg D.R."/>
            <person name="Seaver E.C."/>
            <person name="Weisblat D.A."/>
            <person name="Putnam N.H."/>
            <person name="Rokhsar D.S."/>
        </authorList>
    </citation>
    <scope>NUCLEOTIDE SEQUENCE [LARGE SCALE GENOMIC DNA]</scope>
</reference>
<dbReference type="OMA" id="KCEAAWE"/>
<organism evidence="4 5">
    <name type="scientific">Lottia gigantea</name>
    <name type="common">Giant owl limpet</name>
    <dbReference type="NCBI Taxonomy" id="225164"/>
    <lineage>
        <taxon>Eukaryota</taxon>
        <taxon>Metazoa</taxon>
        <taxon>Spiralia</taxon>
        <taxon>Lophotrochozoa</taxon>
        <taxon>Mollusca</taxon>
        <taxon>Gastropoda</taxon>
        <taxon>Patellogastropoda</taxon>
        <taxon>Lottioidea</taxon>
        <taxon>Lottiidae</taxon>
        <taxon>Lottia</taxon>
    </lineage>
</organism>
<dbReference type="SMART" id="SM00054">
    <property type="entry name" value="EFh"/>
    <property type="match status" value="4"/>
</dbReference>
<sequence>MGLTPKQKADYEMFFKKADADNSGSLTIHELRNMLNKTLKLKVSDQDVIKMFQGVDKDGDQKVSLEEFLTEMAKIPEQDLQRSDFERAFEAIDTDGSRTLDSKEIQKVFESCGHKVNETQVKQIIQKLDKDGDGKINIDEFLKMFGH</sequence>
<dbReference type="AlphaFoldDB" id="V3ZIP7"/>
<dbReference type="KEGG" id="lgi:LOTGIDRAFT_237106"/>
<dbReference type="PANTHER" id="PTHR23048">
    <property type="entry name" value="MYOSIN LIGHT CHAIN 1, 3"/>
    <property type="match status" value="1"/>
</dbReference>
<dbReference type="SUPFAM" id="SSF47473">
    <property type="entry name" value="EF-hand"/>
    <property type="match status" value="1"/>
</dbReference>
<dbReference type="PROSITE" id="PS50222">
    <property type="entry name" value="EF_HAND_2"/>
    <property type="match status" value="4"/>
</dbReference>
<dbReference type="PROSITE" id="PS00018">
    <property type="entry name" value="EF_HAND_1"/>
    <property type="match status" value="4"/>
</dbReference>
<feature type="domain" description="EF-hand" evidence="3">
    <location>
        <begin position="80"/>
        <end position="115"/>
    </location>
</feature>
<dbReference type="GO" id="GO:0005509">
    <property type="term" value="F:calcium ion binding"/>
    <property type="evidence" value="ECO:0007669"/>
    <property type="project" value="InterPro"/>
</dbReference>